<dbReference type="EMBL" id="LXQA011417653">
    <property type="protein sequence ID" value="MCI96549.1"/>
    <property type="molecule type" value="Genomic_DNA"/>
</dbReference>
<name>A0A392W9T8_9FABA</name>
<evidence type="ECO:0000313" key="2">
    <source>
        <dbReference type="Proteomes" id="UP000265520"/>
    </source>
</evidence>
<reference evidence="1 2" key="1">
    <citation type="journal article" date="2018" name="Front. Plant Sci.">
        <title>Red Clover (Trifolium pratense) and Zigzag Clover (T. medium) - A Picture of Genomic Similarities and Differences.</title>
        <authorList>
            <person name="Dluhosova J."/>
            <person name="Istvanek J."/>
            <person name="Nedelnik J."/>
            <person name="Repkova J."/>
        </authorList>
    </citation>
    <scope>NUCLEOTIDE SEQUENCE [LARGE SCALE GENOMIC DNA]</scope>
    <source>
        <strain evidence="2">cv. 10/8</strain>
        <tissue evidence="1">Leaf</tissue>
    </source>
</reference>
<evidence type="ECO:0000313" key="1">
    <source>
        <dbReference type="EMBL" id="MCI96549.1"/>
    </source>
</evidence>
<protein>
    <submittedName>
        <fullName evidence="1">Uncharacterized protein</fullName>
    </submittedName>
</protein>
<proteinExistence type="predicted"/>
<keyword evidence="2" id="KW-1185">Reference proteome</keyword>
<organism evidence="1 2">
    <name type="scientific">Trifolium medium</name>
    <dbReference type="NCBI Taxonomy" id="97028"/>
    <lineage>
        <taxon>Eukaryota</taxon>
        <taxon>Viridiplantae</taxon>
        <taxon>Streptophyta</taxon>
        <taxon>Embryophyta</taxon>
        <taxon>Tracheophyta</taxon>
        <taxon>Spermatophyta</taxon>
        <taxon>Magnoliopsida</taxon>
        <taxon>eudicotyledons</taxon>
        <taxon>Gunneridae</taxon>
        <taxon>Pentapetalae</taxon>
        <taxon>rosids</taxon>
        <taxon>fabids</taxon>
        <taxon>Fabales</taxon>
        <taxon>Fabaceae</taxon>
        <taxon>Papilionoideae</taxon>
        <taxon>50 kb inversion clade</taxon>
        <taxon>NPAAA clade</taxon>
        <taxon>Hologalegina</taxon>
        <taxon>IRL clade</taxon>
        <taxon>Trifolieae</taxon>
        <taxon>Trifolium</taxon>
    </lineage>
</organism>
<comment type="caution">
    <text evidence="1">The sequence shown here is derived from an EMBL/GenBank/DDBJ whole genome shotgun (WGS) entry which is preliminary data.</text>
</comment>
<dbReference type="AlphaFoldDB" id="A0A392W9T8"/>
<dbReference type="Proteomes" id="UP000265520">
    <property type="component" value="Unassembled WGS sequence"/>
</dbReference>
<accession>A0A392W9T8</accession>
<feature type="non-terminal residue" evidence="1">
    <location>
        <position position="17"/>
    </location>
</feature>
<sequence length="17" mass="2169">MLEETKPLNRFTYARWI</sequence>